<reference evidence="3" key="1">
    <citation type="journal article" date="2019" name="Microbiol. Immunol.">
        <title>Molecular and phenotypic characterization of Leptospira johnsonii sp. nov., Leptospira ellinghausenii sp. nov. and Leptospira ryugenii sp. nov. isolated from soil and water in Japan.</title>
        <authorList>
            <person name="Masuzawa T."/>
            <person name="Saito M."/>
            <person name="Nakao R."/>
            <person name="Nikaido Y."/>
            <person name="Matsumoto M."/>
            <person name="Ogawa M."/>
            <person name="Yokoyama M."/>
            <person name="Hidaka Y."/>
            <person name="Tomita J."/>
            <person name="Sakakibara K."/>
            <person name="Suzuki K."/>
            <person name="Yasuda S."/>
            <person name="Sato H."/>
            <person name="Yamaguchi M."/>
            <person name="Yoshida S.I."/>
            <person name="Koizumi N."/>
            <person name="Kawamura Y."/>
        </authorList>
    </citation>
    <scope>NUCLEOTIDE SEQUENCE [LARGE SCALE GENOMIC DNA]</scope>
    <source>
        <strain evidence="3">E18</strain>
    </source>
</reference>
<name>A0A2P2DIJ5_9LEPT</name>
<dbReference type="Proteomes" id="UP000245206">
    <property type="component" value="Unassembled WGS sequence"/>
</dbReference>
<organism evidence="2 3">
    <name type="scientific">Leptospira ellinghausenii</name>
    <dbReference type="NCBI Taxonomy" id="1917822"/>
    <lineage>
        <taxon>Bacteria</taxon>
        <taxon>Pseudomonadati</taxon>
        <taxon>Spirochaetota</taxon>
        <taxon>Spirochaetia</taxon>
        <taxon>Leptospirales</taxon>
        <taxon>Leptospiraceae</taxon>
        <taxon>Leptospira</taxon>
    </lineage>
</organism>
<accession>A0A2P2DIJ5</accession>
<dbReference type="AlphaFoldDB" id="A0A2P2DIJ5"/>
<proteinExistence type="predicted"/>
<keyword evidence="3" id="KW-1185">Reference proteome</keyword>
<dbReference type="Pfam" id="PF13274">
    <property type="entry name" value="SocA_Panacea"/>
    <property type="match status" value="1"/>
</dbReference>
<sequence>MIPYSEEKLLNSISYLANEHKKVSGKNLYKTPLLKYLALFYYKILKETGEPPFRANFLAMEKGPVHEEVYIGIDENLIGNGEFKVLEDSWHIFPYKSKKNKYIESVKYDLDYFSDLEIEVMDELIKEFATNYKNVENLIEATHKLEPWIKAWEARGNKKMNIITDDNIFDPESDSNSPAYQHYKTFKVLSEAETNSTSVW</sequence>
<protein>
    <recommendedName>
        <fullName evidence="1">Antitoxin SocA-like Panacea domain-containing protein</fullName>
    </recommendedName>
</protein>
<evidence type="ECO:0000313" key="3">
    <source>
        <dbReference type="Proteomes" id="UP000245206"/>
    </source>
</evidence>
<gene>
    <name evidence="2" type="ORF">LPTSP2_37650</name>
</gene>
<dbReference type="EMBL" id="BFAZ01000013">
    <property type="protein sequence ID" value="GBF44462.1"/>
    <property type="molecule type" value="Genomic_DNA"/>
</dbReference>
<evidence type="ECO:0000259" key="1">
    <source>
        <dbReference type="Pfam" id="PF13274"/>
    </source>
</evidence>
<dbReference type="RefSeq" id="WP_108961431.1">
    <property type="nucleotide sequence ID" value="NZ_BFAZ01000013.1"/>
</dbReference>
<dbReference type="OrthoDB" id="330173at2"/>
<comment type="caution">
    <text evidence="2">The sequence shown here is derived from an EMBL/GenBank/DDBJ whole genome shotgun (WGS) entry which is preliminary data.</text>
</comment>
<dbReference type="InterPro" id="IPR025272">
    <property type="entry name" value="SocA_Panacea"/>
</dbReference>
<feature type="domain" description="Antitoxin SocA-like Panacea" evidence="1">
    <location>
        <begin position="35"/>
        <end position="148"/>
    </location>
</feature>
<evidence type="ECO:0000313" key="2">
    <source>
        <dbReference type="EMBL" id="GBF44462.1"/>
    </source>
</evidence>